<dbReference type="EC" id="5.3.3.2" evidence="3 10"/>
<evidence type="ECO:0000256" key="7">
    <source>
        <dbReference type="ARBA" id="ARBA00023211"/>
    </source>
</evidence>
<comment type="caution">
    <text evidence="12">The sequence shown here is derived from an EMBL/GenBank/DDBJ whole genome shotgun (WGS) entry which is preliminary data.</text>
</comment>
<dbReference type="Proteomes" id="UP000753802">
    <property type="component" value="Unassembled WGS sequence"/>
</dbReference>
<dbReference type="HAMAP" id="MF_00202">
    <property type="entry name" value="Idi"/>
    <property type="match status" value="1"/>
</dbReference>
<evidence type="ECO:0000256" key="5">
    <source>
        <dbReference type="ARBA" id="ARBA00022723"/>
    </source>
</evidence>
<dbReference type="InterPro" id="IPR015797">
    <property type="entry name" value="NUDIX_hydrolase-like_dom_sf"/>
</dbReference>
<organism evidence="12 13">
    <name type="scientific">Sediminibacterium roseum</name>
    <dbReference type="NCBI Taxonomy" id="1978412"/>
    <lineage>
        <taxon>Bacteria</taxon>
        <taxon>Pseudomonadati</taxon>
        <taxon>Bacteroidota</taxon>
        <taxon>Chitinophagia</taxon>
        <taxon>Chitinophagales</taxon>
        <taxon>Chitinophagaceae</taxon>
        <taxon>Sediminibacterium</taxon>
    </lineage>
</organism>
<dbReference type="CDD" id="cd02885">
    <property type="entry name" value="NUDIX_IPP_Isomerase"/>
    <property type="match status" value="1"/>
</dbReference>
<dbReference type="PANTHER" id="PTHR10885:SF0">
    <property type="entry name" value="ISOPENTENYL-DIPHOSPHATE DELTA-ISOMERASE"/>
    <property type="match status" value="1"/>
</dbReference>
<dbReference type="SUPFAM" id="SSF55811">
    <property type="entry name" value="Nudix"/>
    <property type="match status" value="1"/>
</dbReference>
<feature type="domain" description="Nudix hydrolase" evidence="11">
    <location>
        <begin position="27"/>
        <end position="159"/>
    </location>
</feature>
<keyword evidence="8" id="KW-0414">Isoprene biosynthesis</keyword>
<keyword evidence="4" id="KW-0963">Cytoplasm</keyword>
<evidence type="ECO:0000313" key="12">
    <source>
        <dbReference type="EMBL" id="NCI48783.1"/>
    </source>
</evidence>
<evidence type="ECO:0000256" key="10">
    <source>
        <dbReference type="NCBIfam" id="TIGR02150"/>
    </source>
</evidence>
<keyword evidence="7" id="KW-0464">Manganese</keyword>
<dbReference type="GO" id="GO:0004452">
    <property type="term" value="F:isopentenyl-diphosphate delta-isomerase activity"/>
    <property type="evidence" value="ECO:0007669"/>
    <property type="project" value="UniProtKB-EC"/>
</dbReference>
<sequence length="170" mass="19550">MEEVILVDEQDVSTGTMPKLEAHEKAVLHRAFSIFIFNSKGEMLLQQRAQNKYHSAGLWSNTCCSHPRPGEDTATAALRRLKEEMGFETELEKVFDFVYKASFENGLTEHEFDHVFVGYHDGAVYPDKNEAAGYAFTSVNEIERLLKSQPELFTAWFHIAFPKVKEWRES</sequence>
<evidence type="ECO:0000313" key="13">
    <source>
        <dbReference type="Proteomes" id="UP000753802"/>
    </source>
</evidence>
<dbReference type="Gene3D" id="3.90.79.10">
    <property type="entry name" value="Nucleoside Triphosphate Pyrophosphohydrolase"/>
    <property type="match status" value="1"/>
</dbReference>
<evidence type="ECO:0000256" key="8">
    <source>
        <dbReference type="ARBA" id="ARBA00023229"/>
    </source>
</evidence>
<dbReference type="NCBIfam" id="NF002995">
    <property type="entry name" value="PRK03759.1"/>
    <property type="match status" value="1"/>
</dbReference>
<keyword evidence="9 12" id="KW-0413">Isomerase</keyword>
<evidence type="ECO:0000256" key="6">
    <source>
        <dbReference type="ARBA" id="ARBA00022842"/>
    </source>
</evidence>
<comment type="pathway">
    <text evidence="1">Isoprenoid biosynthesis; dimethylallyl diphosphate biosynthesis; dimethylallyl diphosphate from isopentenyl diphosphate: step 1/1.</text>
</comment>
<evidence type="ECO:0000256" key="1">
    <source>
        <dbReference type="ARBA" id="ARBA00004826"/>
    </source>
</evidence>
<dbReference type="InterPro" id="IPR056375">
    <property type="entry name" value="Idi_bact"/>
</dbReference>
<name>A0ABW9ZNY3_9BACT</name>
<evidence type="ECO:0000256" key="2">
    <source>
        <dbReference type="ARBA" id="ARBA00007579"/>
    </source>
</evidence>
<dbReference type="InterPro" id="IPR000086">
    <property type="entry name" value="NUDIX_hydrolase_dom"/>
</dbReference>
<dbReference type="Pfam" id="PF00293">
    <property type="entry name" value="NUDIX"/>
    <property type="match status" value="1"/>
</dbReference>
<keyword evidence="13" id="KW-1185">Reference proteome</keyword>
<dbReference type="NCBIfam" id="TIGR02150">
    <property type="entry name" value="IPP_isom_1"/>
    <property type="match status" value="1"/>
</dbReference>
<evidence type="ECO:0000256" key="3">
    <source>
        <dbReference type="ARBA" id="ARBA00012057"/>
    </source>
</evidence>
<evidence type="ECO:0000256" key="4">
    <source>
        <dbReference type="ARBA" id="ARBA00022490"/>
    </source>
</evidence>
<dbReference type="PIRSF" id="PIRSF018427">
    <property type="entry name" value="Isopntndiph_ism"/>
    <property type="match status" value="1"/>
</dbReference>
<dbReference type="PANTHER" id="PTHR10885">
    <property type="entry name" value="ISOPENTENYL-DIPHOSPHATE DELTA-ISOMERASE"/>
    <property type="match status" value="1"/>
</dbReference>
<gene>
    <name evidence="12" type="ORF">GWC95_02540</name>
</gene>
<protein>
    <recommendedName>
        <fullName evidence="3 10">Isopentenyl-diphosphate delta-isomerase</fullName>
        <ecNumber evidence="3 10">5.3.3.2</ecNumber>
    </recommendedName>
</protein>
<dbReference type="InterPro" id="IPR011876">
    <property type="entry name" value="IsopentenylPP_isomerase_typ1"/>
</dbReference>
<keyword evidence="6" id="KW-0460">Magnesium</keyword>
<comment type="similarity">
    <text evidence="2">Belongs to the IPP isomerase type 1 family.</text>
</comment>
<dbReference type="RefSeq" id="WP_161817094.1">
    <property type="nucleotide sequence ID" value="NZ_JAACJS010000002.1"/>
</dbReference>
<proteinExistence type="inferred from homology"/>
<dbReference type="EMBL" id="JAACJS010000002">
    <property type="protein sequence ID" value="NCI48783.1"/>
    <property type="molecule type" value="Genomic_DNA"/>
</dbReference>
<accession>A0ABW9ZNY3</accession>
<reference evidence="12 13" key="1">
    <citation type="submission" date="2020-01" db="EMBL/GenBank/DDBJ databases">
        <title>Genome analysis.</title>
        <authorList>
            <person name="Wu S."/>
            <person name="Wang G."/>
        </authorList>
    </citation>
    <scope>NUCLEOTIDE SEQUENCE [LARGE SCALE GENOMIC DNA]</scope>
    <source>
        <strain evidence="12 13">SYL130</strain>
    </source>
</reference>
<evidence type="ECO:0000259" key="11">
    <source>
        <dbReference type="PROSITE" id="PS51462"/>
    </source>
</evidence>
<dbReference type="PROSITE" id="PS51462">
    <property type="entry name" value="NUDIX"/>
    <property type="match status" value="1"/>
</dbReference>
<keyword evidence="5" id="KW-0479">Metal-binding</keyword>
<evidence type="ECO:0000256" key="9">
    <source>
        <dbReference type="ARBA" id="ARBA00023235"/>
    </source>
</evidence>